<dbReference type="PIRSF" id="PIRSF000194">
    <property type="entry name" value="DHFR"/>
    <property type="match status" value="1"/>
</dbReference>
<dbReference type="GO" id="GO:0004146">
    <property type="term" value="F:dihydrofolate reductase activity"/>
    <property type="evidence" value="ECO:0007669"/>
    <property type="project" value="UniProtKB-EC"/>
</dbReference>
<evidence type="ECO:0000256" key="1">
    <source>
        <dbReference type="ARBA" id="ARBA00004903"/>
    </source>
</evidence>
<keyword evidence="5 8" id="KW-0521">NADP</keyword>
<proteinExistence type="inferred from homology"/>
<dbReference type="AlphaFoldDB" id="A0A1M7UB38"/>
<evidence type="ECO:0000313" key="12">
    <source>
        <dbReference type="Proteomes" id="UP000184096"/>
    </source>
</evidence>
<evidence type="ECO:0000256" key="3">
    <source>
        <dbReference type="ARBA" id="ARBA00012856"/>
    </source>
</evidence>
<comment type="similarity">
    <text evidence="2 8 9">Belongs to the dihydrofolate reductase family.</text>
</comment>
<dbReference type="EC" id="1.5.1.3" evidence="3 8"/>
<dbReference type="InterPro" id="IPR001796">
    <property type="entry name" value="DHFR_dom"/>
</dbReference>
<evidence type="ECO:0000256" key="2">
    <source>
        <dbReference type="ARBA" id="ARBA00009539"/>
    </source>
</evidence>
<evidence type="ECO:0000256" key="6">
    <source>
        <dbReference type="ARBA" id="ARBA00023002"/>
    </source>
</evidence>
<evidence type="ECO:0000259" key="10">
    <source>
        <dbReference type="PROSITE" id="PS51330"/>
    </source>
</evidence>
<dbReference type="Proteomes" id="UP000184096">
    <property type="component" value="Chromosome I"/>
</dbReference>
<keyword evidence="6 8" id="KW-0560">Oxidoreductase</keyword>
<dbReference type="SUPFAM" id="SSF53597">
    <property type="entry name" value="Dihydrofolate reductase-like"/>
    <property type="match status" value="1"/>
</dbReference>
<dbReference type="PROSITE" id="PS00075">
    <property type="entry name" value="DHFR_1"/>
    <property type="match status" value="1"/>
</dbReference>
<keyword evidence="4 8" id="KW-0554">One-carbon metabolism</keyword>
<sequence>MEIVLIVAVADNGVIGADGAIPWRLKTDLQRFKALTTGKPVVMGRKTFLSLRRPLPGRTNIVMTRDAAFRANGAVVTTSPDHALDVAKGDALRRFVTEIAVIGGAEIYAQWIGRAARLEVTEVHASPTGDTRFGPIDKAVWEEVARAEKPSGPDDSAAFSFVTYVRRNPR</sequence>
<comment type="function">
    <text evidence="7 8">Key enzyme in folate metabolism. Catalyzes an essential reaction for de novo glycine and purine synthesis, and for DNA precursor synthesis.</text>
</comment>
<feature type="domain" description="DHFR" evidence="10">
    <location>
        <begin position="2"/>
        <end position="166"/>
    </location>
</feature>
<dbReference type="PANTHER" id="PTHR48069:SF3">
    <property type="entry name" value="DIHYDROFOLATE REDUCTASE"/>
    <property type="match status" value="1"/>
</dbReference>
<evidence type="ECO:0000256" key="5">
    <source>
        <dbReference type="ARBA" id="ARBA00022857"/>
    </source>
</evidence>
<reference evidence="12" key="1">
    <citation type="submission" date="2016-11" db="EMBL/GenBank/DDBJ databases">
        <authorList>
            <person name="Varghese N."/>
            <person name="Submissions S."/>
        </authorList>
    </citation>
    <scope>NUCLEOTIDE SEQUENCE [LARGE SCALE GENOMIC DNA]</scope>
    <source>
        <strain evidence="12">GAS401</strain>
    </source>
</reference>
<comment type="pathway">
    <text evidence="1 8">Cofactor biosynthesis; tetrahydrofolate biosynthesis; 5,6,7,8-tetrahydrofolate from 7,8-dihydrofolate: step 1/1.</text>
</comment>
<dbReference type="InterPro" id="IPR024072">
    <property type="entry name" value="DHFR-like_dom_sf"/>
</dbReference>
<dbReference type="InterPro" id="IPR017925">
    <property type="entry name" value="DHFR_CS"/>
</dbReference>
<evidence type="ECO:0000256" key="9">
    <source>
        <dbReference type="RuleBase" id="RU004474"/>
    </source>
</evidence>
<protein>
    <recommendedName>
        <fullName evidence="3 8">Dihydrofolate reductase</fullName>
        <ecNumber evidence="3 8">1.5.1.3</ecNumber>
    </recommendedName>
</protein>
<dbReference type="CDD" id="cd00209">
    <property type="entry name" value="DHFR"/>
    <property type="match status" value="1"/>
</dbReference>
<accession>A0A1M7UB38</accession>
<dbReference type="GO" id="GO:0070401">
    <property type="term" value="F:NADP+ binding"/>
    <property type="evidence" value="ECO:0007669"/>
    <property type="project" value="UniProtKB-ARBA"/>
</dbReference>
<dbReference type="InterPro" id="IPR012259">
    <property type="entry name" value="DHFR"/>
</dbReference>
<dbReference type="Gene3D" id="3.40.430.10">
    <property type="entry name" value="Dihydrofolate Reductase, subunit A"/>
    <property type="match status" value="1"/>
</dbReference>
<name>A0A1M7UB38_9BRAD</name>
<dbReference type="PROSITE" id="PS51330">
    <property type="entry name" value="DHFR_2"/>
    <property type="match status" value="1"/>
</dbReference>
<dbReference type="Pfam" id="PF00186">
    <property type="entry name" value="DHFR_1"/>
    <property type="match status" value="1"/>
</dbReference>
<dbReference type="OrthoDB" id="9804315at2"/>
<dbReference type="FunFam" id="3.40.430.10:FF:000001">
    <property type="entry name" value="Dihydrofolate reductase"/>
    <property type="match status" value="1"/>
</dbReference>
<dbReference type="RefSeq" id="WP_072820794.1">
    <property type="nucleotide sequence ID" value="NZ_LT670849.1"/>
</dbReference>
<keyword evidence="12" id="KW-1185">Reference proteome</keyword>
<evidence type="ECO:0000313" key="11">
    <source>
        <dbReference type="EMBL" id="SHN80292.1"/>
    </source>
</evidence>
<dbReference type="GO" id="GO:0046654">
    <property type="term" value="P:tetrahydrofolate biosynthetic process"/>
    <property type="evidence" value="ECO:0007669"/>
    <property type="project" value="UniProtKB-UniPathway"/>
</dbReference>
<dbReference type="GO" id="GO:0046655">
    <property type="term" value="P:folic acid metabolic process"/>
    <property type="evidence" value="ECO:0007669"/>
    <property type="project" value="TreeGrafter"/>
</dbReference>
<evidence type="ECO:0000256" key="7">
    <source>
        <dbReference type="ARBA" id="ARBA00025067"/>
    </source>
</evidence>
<organism evidence="11 12">
    <name type="scientific">Bradyrhizobium erythrophlei</name>
    <dbReference type="NCBI Taxonomy" id="1437360"/>
    <lineage>
        <taxon>Bacteria</taxon>
        <taxon>Pseudomonadati</taxon>
        <taxon>Pseudomonadota</taxon>
        <taxon>Alphaproteobacteria</taxon>
        <taxon>Hyphomicrobiales</taxon>
        <taxon>Nitrobacteraceae</taxon>
        <taxon>Bradyrhizobium</taxon>
    </lineage>
</organism>
<dbReference type="UniPathway" id="UPA00077">
    <property type="reaction ID" value="UER00158"/>
</dbReference>
<dbReference type="GO" id="GO:0046452">
    <property type="term" value="P:dihydrofolate metabolic process"/>
    <property type="evidence" value="ECO:0007669"/>
    <property type="project" value="TreeGrafter"/>
</dbReference>
<dbReference type="PRINTS" id="PR00070">
    <property type="entry name" value="DHFR"/>
</dbReference>
<comment type="catalytic activity">
    <reaction evidence="8">
        <text>(6S)-5,6,7,8-tetrahydrofolate + NADP(+) = 7,8-dihydrofolate + NADPH + H(+)</text>
        <dbReference type="Rhea" id="RHEA:15009"/>
        <dbReference type="ChEBI" id="CHEBI:15378"/>
        <dbReference type="ChEBI" id="CHEBI:57451"/>
        <dbReference type="ChEBI" id="CHEBI:57453"/>
        <dbReference type="ChEBI" id="CHEBI:57783"/>
        <dbReference type="ChEBI" id="CHEBI:58349"/>
        <dbReference type="EC" id="1.5.1.3"/>
    </reaction>
</comment>
<gene>
    <name evidence="11" type="ORF">SAMN05444170_4263</name>
</gene>
<evidence type="ECO:0000256" key="8">
    <source>
        <dbReference type="PIRNR" id="PIRNR000194"/>
    </source>
</evidence>
<evidence type="ECO:0000256" key="4">
    <source>
        <dbReference type="ARBA" id="ARBA00022563"/>
    </source>
</evidence>
<dbReference type="GO" id="GO:0005829">
    <property type="term" value="C:cytosol"/>
    <property type="evidence" value="ECO:0007669"/>
    <property type="project" value="TreeGrafter"/>
</dbReference>
<dbReference type="PANTHER" id="PTHR48069">
    <property type="entry name" value="DIHYDROFOLATE REDUCTASE"/>
    <property type="match status" value="1"/>
</dbReference>
<dbReference type="EMBL" id="LT670849">
    <property type="protein sequence ID" value="SHN80292.1"/>
    <property type="molecule type" value="Genomic_DNA"/>
</dbReference>
<dbReference type="GO" id="GO:0006730">
    <property type="term" value="P:one-carbon metabolic process"/>
    <property type="evidence" value="ECO:0007669"/>
    <property type="project" value="UniProtKB-KW"/>
</dbReference>